<dbReference type="AlphaFoldDB" id="A0A4P1K100"/>
<reference evidence="2 3" key="1">
    <citation type="submission" date="2019-04" db="EMBL/GenBank/DDBJ databases">
        <authorList>
            <consortium name="Pathogen Informatics"/>
        </authorList>
    </citation>
    <scope>NUCLEOTIDE SEQUENCE [LARGE SCALE GENOMIC DNA]</scope>
    <source>
        <strain evidence="2 3">NCTC9239</strain>
    </source>
</reference>
<keyword evidence="3" id="KW-1185">Reference proteome</keyword>
<accession>A0A4P1K100</accession>
<feature type="domain" description="TtsA-like Glycoside hydrolase family 108" evidence="1">
    <location>
        <begin position="413"/>
        <end position="474"/>
    </location>
</feature>
<dbReference type="Pfam" id="PF05838">
    <property type="entry name" value="Glyco_hydro_108"/>
    <property type="match status" value="1"/>
</dbReference>
<organism evidence="2 3">
    <name type="scientific">Brevundimonas vancanneytii</name>
    <dbReference type="NCBI Taxonomy" id="1325724"/>
    <lineage>
        <taxon>Bacteria</taxon>
        <taxon>Pseudomonadati</taxon>
        <taxon>Pseudomonadota</taxon>
        <taxon>Alphaproteobacteria</taxon>
        <taxon>Caulobacterales</taxon>
        <taxon>Caulobacteraceae</taxon>
        <taxon>Brevundimonas</taxon>
    </lineage>
</organism>
<protein>
    <recommendedName>
        <fullName evidence="1">TtsA-like Glycoside hydrolase family 108 domain-containing protein</fullName>
    </recommendedName>
</protein>
<evidence type="ECO:0000313" key="3">
    <source>
        <dbReference type="Proteomes" id="UP000309952"/>
    </source>
</evidence>
<evidence type="ECO:0000313" key="2">
    <source>
        <dbReference type="EMBL" id="VTO14077.1"/>
    </source>
</evidence>
<dbReference type="RefSeq" id="WP_138141239.1">
    <property type="nucleotide sequence ID" value="NZ_LR588407.1"/>
</dbReference>
<dbReference type="Gene3D" id="1.20.141.10">
    <property type="entry name" value="Chitosanase, subunit A, domain 1"/>
    <property type="match status" value="1"/>
</dbReference>
<dbReference type="InterPro" id="IPR008565">
    <property type="entry name" value="TtsA-like_GH18_dom"/>
</dbReference>
<sequence length="865" mass="91145">MARNPFPSGDFGRRVSDAPIGMDIGAPAAGAAAGVAEAAKGVARQLGAMADRSLKREGERDAARAITAAGQFGQEVQLRQGFGVDDQAFNAIAREHLSTRRISAYAEEIDKAELASPESEPGFTEARGAVRQAFRDKATGDPLIDAEFERQATLVDQAALRRVRVGQEKARVSMARGAMTEAASVGETLIGQAVAAAGFDDAGATLIAANLTEYTAKMARFGPREAFSIGGVEFAADPNRSAAMSVEELARHLDQVQARTRITWLTTAVDQTPDAASAQAMAGQIEEQWAAGNPAFVGLSAADFAQVEARNEAIVNRKANGEGAAQRAAGQQLRDLMTAAEYGGDYDVGQMRALAQASGDPGLVAMVEFGERHGFGVTPSSLRSGGGPVGGGFDGWVDFLLDDLEGEGFVGNDNGAGRAQWGITERSHPEAWADGKIDRNEARAIYRQYWADVGGDGLPPALAHAAASAAVVAGAGNARRWLQASGGDVERFHDLQLAHFEKLAADNPAKYGASLNGWRRRDGLSRAQSRRVTASERAAEGYASDPIGFARGNSKRNAMVELPEFDINRIFGGDPSAGGFLRDRLAVGRQLNARSGVPVAVFDKAELATIKDRIEADPLAVVGLVQTAVKTPGVGSDGVRVILGQLGMAGTAAADLHLGWLATDDHTRNIAAKVVQGRALRADGAKDAEFGRGEETIAQAALRFAPAFAMQPDLFAVAQATARDMAIADQARGQLQSAEAYVNSALGATRAGGKLYGGLARVNGAATVAPTWLRADYMDDALEIAANLWEAQDVGPVYSNGQPIPARVLRGYRLKATPRGTYRLVNTAGEELPARSGQAFEFNIEADSFRDVLRRRLPGAVLGSR</sequence>
<dbReference type="SUPFAM" id="SSF53955">
    <property type="entry name" value="Lysozyme-like"/>
    <property type="match status" value="1"/>
</dbReference>
<name>A0A4P1K100_9CAUL</name>
<dbReference type="InterPro" id="IPR023346">
    <property type="entry name" value="Lysozyme-like_dom_sf"/>
</dbReference>
<dbReference type="KEGG" id="bvy:NCTC9239_01271"/>
<proteinExistence type="predicted"/>
<gene>
    <name evidence="2" type="ORF">NCTC9239_01271</name>
</gene>
<dbReference type="EMBL" id="LR588407">
    <property type="protein sequence ID" value="VTO14077.1"/>
    <property type="molecule type" value="Genomic_DNA"/>
</dbReference>
<dbReference type="Proteomes" id="UP000309952">
    <property type="component" value="Chromosome"/>
</dbReference>
<evidence type="ECO:0000259" key="1">
    <source>
        <dbReference type="Pfam" id="PF05838"/>
    </source>
</evidence>